<evidence type="ECO:0000313" key="2">
    <source>
        <dbReference type="Proteomes" id="UP000594263"/>
    </source>
</evidence>
<dbReference type="EnsemblPlants" id="Kaladp0531s0001.1.v1.1">
    <property type="protein sequence ID" value="Kaladp0531s0001.1.v1.1.CDS.1"/>
    <property type="gene ID" value="Kaladp0531s0001.v1.1"/>
</dbReference>
<dbReference type="Gramene" id="Kaladp0531s0001.1.v1.1">
    <property type="protein sequence ID" value="Kaladp0531s0001.1.v1.1.CDS.1"/>
    <property type="gene ID" value="Kaladp0531s0001.v1.1"/>
</dbReference>
<dbReference type="InterPro" id="IPR036691">
    <property type="entry name" value="Endo/exonu/phosph_ase_sf"/>
</dbReference>
<dbReference type="Proteomes" id="UP000594263">
    <property type="component" value="Unplaced"/>
</dbReference>
<dbReference type="SUPFAM" id="SSF56219">
    <property type="entry name" value="DNase I-like"/>
    <property type="match status" value="1"/>
</dbReference>
<dbReference type="AlphaFoldDB" id="A0A7N1A8R6"/>
<name>A0A7N1A8R6_KALFE</name>
<reference evidence="1" key="1">
    <citation type="submission" date="2021-01" db="UniProtKB">
        <authorList>
            <consortium name="EnsemblPlants"/>
        </authorList>
    </citation>
    <scope>IDENTIFICATION</scope>
</reference>
<organism evidence="1 2">
    <name type="scientific">Kalanchoe fedtschenkoi</name>
    <name type="common">Lavender scallops</name>
    <name type="synonym">South American air plant</name>
    <dbReference type="NCBI Taxonomy" id="63787"/>
    <lineage>
        <taxon>Eukaryota</taxon>
        <taxon>Viridiplantae</taxon>
        <taxon>Streptophyta</taxon>
        <taxon>Embryophyta</taxon>
        <taxon>Tracheophyta</taxon>
        <taxon>Spermatophyta</taxon>
        <taxon>Magnoliopsida</taxon>
        <taxon>eudicotyledons</taxon>
        <taxon>Gunneridae</taxon>
        <taxon>Pentapetalae</taxon>
        <taxon>Saxifragales</taxon>
        <taxon>Crassulaceae</taxon>
        <taxon>Kalanchoe</taxon>
    </lineage>
</organism>
<keyword evidence="2" id="KW-1185">Reference proteome</keyword>
<evidence type="ECO:0008006" key="3">
    <source>
        <dbReference type="Google" id="ProtNLM"/>
    </source>
</evidence>
<dbReference type="PANTHER" id="PTHR33710:SF64">
    <property type="entry name" value="ENDONUCLEASE_EXONUCLEASE_PHOSPHATASE DOMAIN-CONTAINING PROTEIN"/>
    <property type="match status" value="1"/>
</dbReference>
<dbReference type="PANTHER" id="PTHR33710">
    <property type="entry name" value="BNAC02G09200D PROTEIN"/>
    <property type="match status" value="1"/>
</dbReference>
<evidence type="ECO:0000313" key="1">
    <source>
        <dbReference type="EnsemblPlants" id="Kaladp0531s0001.1.v1.1.CDS.1"/>
    </source>
</evidence>
<dbReference type="OMA" id="SARIFCK"/>
<proteinExistence type="predicted"/>
<dbReference type="Gene3D" id="3.60.10.10">
    <property type="entry name" value="Endonuclease/exonuclease/phosphatase"/>
    <property type="match status" value="1"/>
</dbReference>
<sequence length="97" mass="11102">MLSPWAIMGDFNCLYPDERTGSPVLIREILELSSVFQNCNITDIPFSGFKYTWTNKREDSARIFCKLDRVSCNIHWMQSYPASHAIFLAPGVSDHCP</sequence>
<protein>
    <recommendedName>
        <fullName evidence="3">Endonuclease/exonuclease/phosphatase domain-containing protein</fullName>
    </recommendedName>
</protein>
<accession>A0A7N1A8R6</accession>